<feature type="domain" description="Glycosyl transferase family 25" evidence="2">
    <location>
        <begin position="625"/>
        <end position="798"/>
    </location>
</feature>
<feature type="region of interest" description="Disordered" evidence="1">
    <location>
        <begin position="905"/>
        <end position="927"/>
    </location>
</feature>
<feature type="compositionally biased region" description="Polar residues" evidence="1">
    <location>
        <begin position="918"/>
        <end position="927"/>
    </location>
</feature>
<gene>
    <name evidence="3" type="ORF">ALAG00032_LOCUS104</name>
</gene>
<evidence type="ECO:0000256" key="1">
    <source>
        <dbReference type="SAM" id="MobiDB-lite"/>
    </source>
</evidence>
<organism evidence="3">
    <name type="scientific">Aureoumbra lagunensis</name>
    <dbReference type="NCBI Taxonomy" id="44058"/>
    <lineage>
        <taxon>Eukaryota</taxon>
        <taxon>Sar</taxon>
        <taxon>Stramenopiles</taxon>
        <taxon>Ochrophyta</taxon>
        <taxon>Pelagophyceae</taxon>
        <taxon>Pelagomonadales</taxon>
        <taxon>Aureoumbra</taxon>
    </lineage>
</organism>
<reference evidence="3" key="1">
    <citation type="submission" date="2021-01" db="EMBL/GenBank/DDBJ databases">
        <authorList>
            <person name="Corre E."/>
            <person name="Pelletier E."/>
            <person name="Niang G."/>
            <person name="Scheremetjew M."/>
            <person name="Finn R."/>
            <person name="Kale V."/>
            <person name="Holt S."/>
            <person name="Cochrane G."/>
            <person name="Meng A."/>
            <person name="Brown T."/>
            <person name="Cohen L."/>
        </authorList>
    </citation>
    <scope>NUCLEOTIDE SEQUENCE</scope>
    <source>
        <strain evidence="3">CCMP1510</strain>
    </source>
</reference>
<name>A0A7S3ND72_9STRA</name>
<dbReference type="AlphaFoldDB" id="A0A7S3ND72"/>
<dbReference type="EMBL" id="HBIJ01000135">
    <property type="protein sequence ID" value="CAE0359376.1"/>
    <property type="molecule type" value="Transcribed_RNA"/>
</dbReference>
<evidence type="ECO:0000259" key="2">
    <source>
        <dbReference type="Pfam" id="PF01755"/>
    </source>
</evidence>
<protein>
    <recommendedName>
        <fullName evidence="2">Glycosyl transferase family 25 domain-containing protein</fullName>
    </recommendedName>
</protein>
<sequence>MQLYLRYEEKVEQITALKITVPKKWLEKKCKKVLSMFVDAFNAKHKQHLQLEDLGLWGDLSKKEIDLNASIQQGIKDEETLWVKSKNTKISLPTTTKAITEYVPRLLAKAEDLDSLRAKSQKLLCERATEVLGAFAIPSDEGQVLAVRRITDERTAEERMIIKCKIRVYEVNTINSESDDYADALARIWTQMSSSLRNKRRLLVGPYIPARFEHGKCVAKVLGSKWLCAPHYKSIQIQNTLDNAKLLGIILGRLHAVARNNAIDIVADKAITLKPRTWRSIVTPKDVPMEELLLILGLKPHEMETIFQELPMCWNHGDFGFHSIAMCACQSLNNRIDNEVVITGGAVKNELVRRPITAQKQDHHKINVNKDPLYIVENCANGVRRPRLCDLLCFFQLQSSTSFEKGLRQRSTKRQQDLAIKIQTLEIAIMAYVKACEWQFSSAELRLVTAVWKLQVCENTELLADILAVEDEILRIFTQANIYVSRSFNNILDTPPPELEQADTDSESSEDLLDGLMEKEPTMLGRFNYMIKHGFDNKPYDRLERKLRKKCKQSTFVDFFNDEYHNSGFRQPDDPTPKPIDMDVPMVLSSELYVGSLSAPRPWMYGHKRPHTVWQVAACILLLIRDRQRQANVWDNILSQVPNALIIKAIDAYKIRQFNNALRYNDPHFFALPDLNVWPSLLSRGHVAQALSHRVAWRKFLAHAPMNHCVFLEDDAILEGAFCGIFAEILSRIDDSMPQLCDTYDLIYLHVPVDNRRQDPDIQLIPDLLDAHYHVQSSCGYMLSKRGATKLLELTQRLDRPLKLLLTHLAQAGHITAYIIRNLDLCGDGGTYPNDMSETQAKFAGPRLLSNIMQTPPFAPDMDFDSMSPPIQPPTVLSKPAMAQQQEENILPVKAAESLVTFNSNLTATPPASVPIIPQSSPTNKEG</sequence>
<dbReference type="InterPro" id="IPR002654">
    <property type="entry name" value="Glyco_trans_25"/>
</dbReference>
<accession>A0A7S3ND72</accession>
<dbReference type="Pfam" id="PF01755">
    <property type="entry name" value="Glyco_transf_25"/>
    <property type="match status" value="1"/>
</dbReference>
<proteinExistence type="predicted"/>
<evidence type="ECO:0000313" key="3">
    <source>
        <dbReference type="EMBL" id="CAE0359376.1"/>
    </source>
</evidence>